<protein>
    <recommendedName>
        <fullName evidence="4">Recombinase RecT</fullName>
    </recommendedName>
</protein>
<feature type="compositionally biased region" description="Basic and acidic residues" evidence="1">
    <location>
        <begin position="283"/>
        <end position="296"/>
    </location>
</feature>
<name>A0A3E0VQ40_9MICO</name>
<sequence length="313" mass="34025">MTTDIVPYAASPLPERIEYARTLAFASLIPKSLWAPVRNKETGAMMPPEPSVGNVLLVMEHGAMLDLHPMAAINGIFIIEGKASMSANLMSAVVRGKGYKLRVFTEGSWGVDFKAVATLVRPDDLDFTYRVEWNEEKAARADLLGKDNWKKYPESMAKARAISEVIREGATDALNGIGYTPEELGASVTEGGELVQVVDHPDTSEPWSAPTPTAAEPPKWEVRISETTSKAELLELRDEMGPANAVRLVDAILLQASKLPDGAPEPTAEATDPNEEEAVEVDPESHALADEPREMTQEEFEAYSSAAAYSDEV</sequence>
<dbReference type="RefSeq" id="WP_116412900.1">
    <property type="nucleotide sequence ID" value="NZ_NBXB01000045.1"/>
</dbReference>
<proteinExistence type="predicted"/>
<gene>
    <name evidence="2" type="ORF">B7R22_16975</name>
</gene>
<evidence type="ECO:0000313" key="3">
    <source>
        <dbReference type="Proteomes" id="UP000256541"/>
    </source>
</evidence>
<reference evidence="2 3" key="1">
    <citation type="submission" date="2017-04" db="EMBL/GenBank/DDBJ databases">
        <title>Comparative genome analysis of Subtercola boreus.</title>
        <authorList>
            <person name="Cho Y.-J."/>
            <person name="Cho A."/>
            <person name="Kim O.-S."/>
            <person name="Lee J.-I."/>
        </authorList>
    </citation>
    <scope>NUCLEOTIDE SEQUENCE [LARGE SCALE GENOMIC DNA]</scope>
    <source>
        <strain evidence="2 3">P27479</strain>
    </source>
</reference>
<feature type="region of interest" description="Disordered" evidence="1">
    <location>
        <begin position="259"/>
        <end position="313"/>
    </location>
</feature>
<organism evidence="2 3">
    <name type="scientific">Subtercola boreus</name>
    <dbReference type="NCBI Taxonomy" id="120213"/>
    <lineage>
        <taxon>Bacteria</taxon>
        <taxon>Bacillati</taxon>
        <taxon>Actinomycetota</taxon>
        <taxon>Actinomycetes</taxon>
        <taxon>Micrococcales</taxon>
        <taxon>Microbacteriaceae</taxon>
        <taxon>Subtercola</taxon>
    </lineage>
</organism>
<comment type="caution">
    <text evidence="2">The sequence shown here is derived from an EMBL/GenBank/DDBJ whole genome shotgun (WGS) entry which is preliminary data.</text>
</comment>
<evidence type="ECO:0000313" key="2">
    <source>
        <dbReference type="EMBL" id="RFA12124.1"/>
    </source>
</evidence>
<evidence type="ECO:0008006" key="4">
    <source>
        <dbReference type="Google" id="ProtNLM"/>
    </source>
</evidence>
<evidence type="ECO:0000256" key="1">
    <source>
        <dbReference type="SAM" id="MobiDB-lite"/>
    </source>
</evidence>
<feature type="compositionally biased region" description="Acidic residues" evidence="1">
    <location>
        <begin position="272"/>
        <end position="282"/>
    </location>
</feature>
<dbReference type="Proteomes" id="UP000256541">
    <property type="component" value="Unassembled WGS sequence"/>
</dbReference>
<dbReference type="EMBL" id="NBXB01000045">
    <property type="protein sequence ID" value="RFA12124.1"/>
    <property type="molecule type" value="Genomic_DNA"/>
</dbReference>
<dbReference type="AlphaFoldDB" id="A0A3E0VQ40"/>
<feature type="compositionally biased region" description="Low complexity" evidence="1">
    <location>
        <begin position="302"/>
        <end position="313"/>
    </location>
</feature>
<accession>A0A3E0VQ40</accession>
<dbReference type="OrthoDB" id="3194907at2"/>